<evidence type="ECO:0000313" key="1">
    <source>
        <dbReference type="EMBL" id="EFA22236.1"/>
    </source>
</evidence>
<dbReference type="STRING" id="561180.BIFGAL_03994"/>
<proteinExistence type="predicted"/>
<organism evidence="1 2">
    <name type="scientific">Bifidobacterium gallicum DSM 20093 = LMG 11596</name>
    <dbReference type="NCBI Taxonomy" id="561180"/>
    <lineage>
        <taxon>Bacteria</taxon>
        <taxon>Bacillati</taxon>
        <taxon>Actinomycetota</taxon>
        <taxon>Actinomycetes</taxon>
        <taxon>Bifidobacteriales</taxon>
        <taxon>Bifidobacteriaceae</taxon>
        <taxon>Bifidobacterium</taxon>
    </lineage>
</organism>
<dbReference type="EMBL" id="ABXB03000004">
    <property type="protein sequence ID" value="EFA22236.1"/>
    <property type="molecule type" value="Genomic_DNA"/>
</dbReference>
<evidence type="ECO:0000313" key="2">
    <source>
        <dbReference type="Proteomes" id="UP000003656"/>
    </source>
</evidence>
<dbReference type="Proteomes" id="UP000003656">
    <property type="component" value="Unassembled WGS sequence"/>
</dbReference>
<sequence>MAFAMMTLLELWNRGWLRWGVCLVGNCWSAALPHRPRTMQHHAASCAGVPGVPRGWWRDAVPSNCTLRLLL</sequence>
<gene>
    <name evidence="1" type="ORF">BIFGAL_03994</name>
</gene>
<dbReference type="AlphaFoldDB" id="D1NVU9"/>
<name>D1NVU9_9BIFI</name>
<reference evidence="1 2" key="1">
    <citation type="submission" date="2009-11" db="EMBL/GenBank/DDBJ databases">
        <authorList>
            <person name="Weinstock G."/>
            <person name="Sodergren E."/>
            <person name="Clifton S."/>
            <person name="Fulton L."/>
            <person name="Fulton B."/>
            <person name="Courtney L."/>
            <person name="Fronick C."/>
            <person name="Harrison M."/>
            <person name="Strong C."/>
            <person name="Farmer C."/>
            <person name="Delahaunty K."/>
            <person name="Markovic C."/>
            <person name="Hall O."/>
            <person name="Minx P."/>
            <person name="Tomlinson C."/>
            <person name="Mitreva M."/>
            <person name="Nelson J."/>
            <person name="Hou S."/>
            <person name="Wollam A."/>
            <person name="Pepin K.H."/>
            <person name="Johnson M."/>
            <person name="Bhonagiri V."/>
            <person name="Nash W.E."/>
            <person name="Warren W."/>
            <person name="Chinwalla A."/>
            <person name="Mardis E.R."/>
            <person name="Wilson R.K."/>
        </authorList>
    </citation>
    <scope>NUCLEOTIDE SEQUENCE [LARGE SCALE GENOMIC DNA]</scope>
    <source>
        <strain evidence="1 2">DSM 20093</strain>
    </source>
</reference>
<comment type="caution">
    <text evidence="1">The sequence shown here is derived from an EMBL/GenBank/DDBJ whole genome shotgun (WGS) entry which is preliminary data.</text>
</comment>
<accession>D1NVU9</accession>
<protein>
    <submittedName>
        <fullName evidence="1">Uncharacterized protein</fullName>
    </submittedName>
</protein>